<comment type="caution">
    <text evidence="1">The sequence shown here is derived from an EMBL/GenBank/DDBJ whole genome shotgun (WGS) entry which is preliminary data.</text>
</comment>
<keyword evidence="2" id="KW-1185">Reference proteome</keyword>
<accession>A0A368ZL54</accession>
<dbReference type="AlphaFoldDB" id="A0A368ZL54"/>
<dbReference type="EMBL" id="QPJO01000001">
    <property type="protein sequence ID" value="RCW93625.1"/>
    <property type="molecule type" value="Genomic_DNA"/>
</dbReference>
<protein>
    <submittedName>
        <fullName evidence="1">Uncharacterized protein</fullName>
    </submittedName>
</protein>
<dbReference type="Proteomes" id="UP000253436">
    <property type="component" value="Unassembled WGS sequence"/>
</dbReference>
<proteinExistence type="predicted"/>
<gene>
    <name evidence="1" type="ORF">DFQ08_101422</name>
</gene>
<reference evidence="1 2" key="1">
    <citation type="submission" date="2018-07" db="EMBL/GenBank/DDBJ databases">
        <title>Genomic Encyclopedia of Type Strains, Phase III (KMG-III): the genomes of soil and plant-associated and newly described type strains.</title>
        <authorList>
            <person name="Whitman W."/>
        </authorList>
    </citation>
    <scope>NUCLEOTIDE SEQUENCE [LARGE SCALE GENOMIC DNA]</scope>
    <source>
        <strain evidence="1 2">CECT 7958</strain>
    </source>
</reference>
<organism evidence="1 2">
    <name type="scientific">Winogradskyella arenosi</name>
    <dbReference type="NCBI Taxonomy" id="533325"/>
    <lineage>
        <taxon>Bacteria</taxon>
        <taxon>Pseudomonadati</taxon>
        <taxon>Bacteroidota</taxon>
        <taxon>Flavobacteriia</taxon>
        <taxon>Flavobacteriales</taxon>
        <taxon>Flavobacteriaceae</taxon>
        <taxon>Winogradskyella</taxon>
    </lineage>
</organism>
<sequence>MPSYKYISYYKLYRASLLEKMYASERTTNIGKIYFINPPYEDLVLKLWKDVIFIEYHKKSSLTLSEITRSNLEKLETKLETVVVFKFWRKGVIIDPINKFEFPDTKTGMKLRADYFVMIANLALTCFGNQIDA</sequence>
<evidence type="ECO:0000313" key="1">
    <source>
        <dbReference type="EMBL" id="RCW93625.1"/>
    </source>
</evidence>
<evidence type="ECO:0000313" key="2">
    <source>
        <dbReference type="Proteomes" id="UP000253436"/>
    </source>
</evidence>
<name>A0A368ZL54_9FLAO</name>